<reference evidence="1 2" key="1">
    <citation type="submission" date="2021-03" db="EMBL/GenBank/DDBJ databases">
        <title>Sequencing the genomes of 1000 actinobacteria strains.</title>
        <authorList>
            <person name="Klenk H.-P."/>
        </authorList>
    </citation>
    <scope>NUCLEOTIDE SEQUENCE [LARGE SCALE GENOMIC DNA]</scope>
    <source>
        <strain evidence="1 2">DSM 46670</strain>
    </source>
</reference>
<protein>
    <submittedName>
        <fullName evidence="1">Uncharacterized protein</fullName>
    </submittedName>
</protein>
<accession>A0ABS4TBU1</accession>
<gene>
    <name evidence="1" type="ORF">JOF56_002270</name>
</gene>
<dbReference type="RefSeq" id="WP_372448417.1">
    <property type="nucleotide sequence ID" value="NZ_JAGINW010000001.1"/>
</dbReference>
<dbReference type="Proteomes" id="UP001519332">
    <property type="component" value="Unassembled WGS sequence"/>
</dbReference>
<sequence>MIASSEAMAGGKTERICSGVDRIRTDTSCWYGVSAIAEMAEILAALGPAFLVQNALLGDLDPDRLMTGFEGLLAANLRNE</sequence>
<keyword evidence="2" id="KW-1185">Reference proteome</keyword>
<evidence type="ECO:0000313" key="1">
    <source>
        <dbReference type="EMBL" id="MBP2321885.1"/>
    </source>
</evidence>
<proteinExistence type="predicted"/>
<name>A0ABS4TBU1_9PSEU</name>
<comment type="caution">
    <text evidence="1">The sequence shown here is derived from an EMBL/GenBank/DDBJ whole genome shotgun (WGS) entry which is preliminary data.</text>
</comment>
<organism evidence="1 2">
    <name type="scientific">Kibdelosporangium banguiense</name>
    <dbReference type="NCBI Taxonomy" id="1365924"/>
    <lineage>
        <taxon>Bacteria</taxon>
        <taxon>Bacillati</taxon>
        <taxon>Actinomycetota</taxon>
        <taxon>Actinomycetes</taxon>
        <taxon>Pseudonocardiales</taxon>
        <taxon>Pseudonocardiaceae</taxon>
        <taxon>Kibdelosporangium</taxon>
    </lineage>
</organism>
<evidence type="ECO:0000313" key="2">
    <source>
        <dbReference type="Proteomes" id="UP001519332"/>
    </source>
</evidence>
<dbReference type="EMBL" id="JAGINW010000001">
    <property type="protein sequence ID" value="MBP2321885.1"/>
    <property type="molecule type" value="Genomic_DNA"/>
</dbReference>